<organism evidence="1 2">
    <name type="scientific">Nostoc spongiaeforme FACHB-130</name>
    <dbReference type="NCBI Taxonomy" id="1357510"/>
    <lineage>
        <taxon>Bacteria</taxon>
        <taxon>Bacillati</taxon>
        <taxon>Cyanobacteriota</taxon>
        <taxon>Cyanophyceae</taxon>
        <taxon>Nostocales</taxon>
        <taxon>Nostocaceae</taxon>
        <taxon>Nostoc</taxon>
    </lineage>
</organism>
<comment type="caution">
    <text evidence="1">The sequence shown here is derived from an EMBL/GenBank/DDBJ whole genome shotgun (WGS) entry which is preliminary data.</text>
</comment>
<dbReference type="Proteomes" id="UP000603457">
    <property type="component" value="Unassembled WGS sequence"/>
</dbReference>
<sequence length="114" mass="13560">MAKLEEYREYVQHVLREYAKRRTSNNKDDELEMQTIFDTIHDHYQLIYVGWDKGKRVYGPVIHLDIKNEKIWLQWNGTEDDIAADLVELGVPKQDIVLGFHSPYMRQFTDYAVG</sequence>
<dbReference type="Pfam" id="PF08869">
    <property type="entry name" value="XisI"/>
    <property type="match status" value="1"/>
</dbReference>
<dbReference type="Gene3D" id="3.30.310.110">
    <property type="entry name" value="XisI-like"/>
    <property type="match status" value="1"/>
</dbReference>
<gene>
    <name evidence="1" type="ORF">H6G74_21570</name>
</gene>
<dbReference type="InterPro" id="IPR014968">
    <property type="entry name" value="XisI"/>
</dbReference>
<reference evidence="1 2" key="1">
    <citation type="journal article" date="2020" name="ISME J.">
        <title>Comparative genomics reveals insights into cyanobacterial evolution and habitat adaptation.</title>
        <authorList>
            <person name="Chen M.Y."/>
            <person name="Teng W.K."/>
            <person name="Zhao L."/>
            <person name="Hu C.X."/>
            <person name="Zhou Y.K."/>
            <person name="Han B.P."/>
            <person name="Song L.R."/>
            <person name="Shu W.S."/>
        </authorList>
    </citation>
    <scope>NUCLEOTIDE SEQUENCE [LARGE SCALE GENOMIC DNA]</scope>
    <source>
        <strain evidence="1 2">FACHB-130</strain>
    </source>
</reference>
<proteinExistence type="predicted"/>
<dbReference type="SUPFAM" id="SSF143847">
    <property type="entry name" value="XisI-like"/>
    <property type="match status" value="1"/>
</dbReference>
<name>A0ABR8G0Z1_9NOSO</name>
<evidence type="ECO:0000313" key="2">
    <source>
        <dbReference type="Proteomes" id="UP000603457"/>
    </source>
</evidence>
<accession>A0ABR8G0Z1</accession>
<keyword evidence="2" id="KW-1185">Reference proteome</keyword>
<dbReference type="InterPro" id="IPR035943">
    <property type="entry name" value="XisI-like_sf"/>
</dbReference>
<dbReference type="EMBL" id="JACJTB010000034">
    <property type="protein sequence ID" value="MBD2596899.1"/>
    <property type="molecule type" value="Genomic_DNA"/>
</dbReference>
<evidence type="ECO:0000313" key="1">
    <source>
        <dbReference type="EMBL" id="MBD2596899.1"/>
    </source>
</evidence>
<dbReference type="RefSeq" id="WP_190969606.1">
    <property type="nucleotide sequence ID" value="NZ_JACJTB010000034.1"/>
</dbReference>
<protein>
    <submittedName>
        <fullName evidence="1">XisI protein</fullName>
    </submittedName>
</protein>
<dbReference type="CDD" id="cd16382">
    <property type="entry name" value="XisI-like"/>
    <property type="match status" value="1"/>
</dbReference>